<keyword evidence="7" id="KW-1185">Reference proteome</keyword>
<dbReference type="Pfam" id="PF10294">
    <property type="entry name" value="Methyltransf_16"/>
    <property type="match status" value="1"/>
</dbReference>
<keyword evidence="1" id="KW-0489">Methyltransferase</keyword>
<dbReference type="GO" id="GO:0005634">
    <property type="term" value="C:nucleus"/>
    <property type="evidence" value="ECO:0007669"/>
    <property type="project" value="TreeGrafter"/>
</dbReference>
<dbReference type="SUPFAM" id="SSF53335">
    <property type="entry name" value="S-adenosyl-L-methionine-dependent methyltransferases"/>
    <property type="match status" value="1"/>
</dbReference>
<dbReference type="PANTHER" id="PTHR14614">
    <property type="entry name" value="HEPATOCELLULAR CARCINOMA-ASSOCIATED ANTIGEN"/>
    <property type="match status" value="1"/>
</dbReference>
<dbReference type="PANTHER" id="PTHR14614:SF164">
    <property type="entry name" value="HISTONE-ARGININE METHYLTRANSFERASE METTL23"/>
    <property type="match status" value="1"/>
</dbReference>
<keyword evidence="3" id="KW-0949">S-adenosyl-L-methionine</keyword>
<evidence type="ECO:0000256" key="4">
    <source>
        <dbReference type="ARBA" id="ARBA00043988"/>
    </source>
</evidence>
<dbReference type="STRING" id="37001.A0A1A9WFQ3"/>
<proteinExistence type="inferred from homology"/>
<organism evidence="6 7">
    <name type="scientific">Glossina brevipalpis</name>
    <dbReference type="NCBI Taxonomy" id="37001"/>
    <lineage>
        <taxon>Eukaryota</taxon>
        <taxon>Metazoa</taxon>
        <taxon>Ecdysozoa</taxon>
        <taxon>Arthropoda</taxon>
        <taxon>Hexapoda</taxon>
        <taxon>Insecta</taxon>
        <taxon>Pterygota</taxon>
        <taxon>Neoptera</taxon>
        <taxon>Endopterygota</taxon>
        <taxon>Diptera</taxon>
        <taxon>Brachycera</taxon>
        <taxon>Muscomorpha</taxon>
        <taxon>Hippoboscoidea</taxon>
        <taxon>Glossinidae</taxon>
        <taxon>Glossina</taxon>
    </lineage>
</organism>
<evidence type="ECO:0000313" key="7">
    <source>
        <dbReference type="Proteomes" id="UP000091820"/>
    </source>
</evidence>
<dbReference type="EnsemblMetazoa" id="GBRI018073-RA">
    <property type="protein sequence ID" value="GBRI018073-PA"/>
    <property type="gene ID" value="GBRI018073"/>
</dbReference>
<dbReference type="Gene3D" id="3.40.50.150">
    <property type="entry name" value="Vaccinia Virus protein VP39"/>
    <property type="match status" value="1"/>
</dbReference>
<reference evidence="6" key="2">
    <citation type="submission" date="2020-05" db="UniProtKB">
        <authorList>
            <consortium name="EnsemblMetazoa"/>
        </authorList>
    </citation>
    <scope>IDENTIFICATION</scope>
    <source>
        <strain evidence="6">IAEA</strain>
    </source>
</reference>
<comment type="similarity">
    <text evidence="4">Belongs to the methyltransferase superfamily. METTL23 family.</text>
</comment>
<dbReference type="InterPro" id="IPR029063">
    <property type="entry name" value="SAM-dependent_MTases_sf"/>
</dbReference>
<evidence type="ECO:0000256" key="3">
    <source>
        <dbReference type="ARBA" id="ARBA00022691"/>
    </source>
</evidence>
<keyword evidence="2" id="KW-0808">Transferase</keyword>
<feature type="region of interest" description="Disordered" evidence="5">
    <location>
        <begin position="1"/>
        <end position="31"/>
    </location>
</feature>
<accession>A0A1A9WFQ3</accession>
<evidence type="ECO:0008006" key="8">
    <source>
        <dbReference type="Google" id="ProtNLM"/>
    </source>
</evidence>
<protein>
    <recommendedName>
        <fullName evidence="8">Methyltransferase-like protein 23</fullName>
    </recommendedName>
</protein>
<evidence type="ECO:0000313" key="6">
    <source>
        <dbReference type="EnsemblMetazoa" id="GBRI018073-PA"/>
    </source>
</evidence>
<reference evidence="7" key="1">
    <citation type="submission" date="2014-03" db="EMBL/GenBank/DDBJ databases">
        <authorList>
            <person name="Aksoy S."/>
            <person name="Warren W."/>
            <person name="Wilson R.K."/>
        </authorList>
    </citation>
    <scope>NUCLEOTIDE SEQUENCE [LARGE SCALE GENOMIC DNA]</scope>
    <source>
        <strain evidence="7">IAEA</strain>
    </source>
</reference>
<sequence>MTSGHFQLNGGDGNDSNSSSSTATTNTLTTAVTRENEKIRNFVFTKSSNSIDTISSPLPLKEPVASTSASAARQESLEKLEIQIPELLQSGYSFYTWPCAPVLAWFLWERREALAGKRVLELGAGTALPGILAAKCGAQVILSDNCILPKSLAHIHRSCEHNNLVPGRDIRVIGLSWGLLLNSVFSLGPLDIIIAADCFYDPSIFEDIIVTISFLLDRNPSAKFIFTYQERSADWCIEALLKKWKLRAILINSEDIGKASGIEIADIIGNHTIHLLEITKES</sequence>
<feature type="compositionally biased region" description="Low complexity" evidence="5">
    <location>
        <begin position="14"/>
        <end position="31"/>
    </location>
</feature>
<evidence type="ECO:0000256" key="5">
    <source>
        <dbReference type="SAM" id="MobiDB-lite"/>
    </source>
</evidence>
<evidence type="ECO:0000256" key="1">
    <source>
        <dbReference type="ARBA" id="ARBA00022603"/>
    </source>
</evidence>
<dbReference type="GO" id="GO:0032259">
    <property type="term" value="P:methylation"/>
    <property type="evidence" value="ECO:0007669"/>
    <property type="project" value="UniProtKB-KW"/>
</dbReference>
<dbReference type="InterPro" id="IPR019410">
    <property type="entry name" value="Methyltransf_16"/>
</dbReference>
<dbReference type="Proteomes" id="UP000091820">
    <property type="component" value="Unassembled WGS sequence"/>
</dbReference>
<dbReference type="AlphaFoldDB" id="A0A1A9WFQ3"/>
<evidence type="ECO:0000256" key="2">
    <source>
        <dbReference type="ARBA" id="ARBA00022679"/>
    </source>
</evidence>
<dbReference type="GO" id="GO:0005737">
    <property type="term" value="C:cytoplasm"/>
    <property type="evidence" value="ECO:0007669"/>
    <property type="project" value="TreeGrafter"/>
</dbReference>
<dbReference type="VEuPathDB" id="VectorBase:GBRI018073"/>
<dbReference type="GO" id="GO:0008168">
    <property type="term" value="F:methyltransferase activity"/>
    <property type="evidence" value="ECO:0007669"/>
    <property type="project" value="UniProtKB-KW"/>
</dbReference>
<name>A0A1A9WFQ3_9MUSC</name>